<gene>
    <name evidence="1" type="ORF">TPR58_11570</name>
</gene>
<protein>
    <submittedName>
        <fullName evidence="1">Uncharacterized protein</fullName>
    </submittedName>
</protein>
<keyword evidence="2" id="KW-1185">Reference proteome</keyword>
<dbReference type="Proteomes" id="UP001427805">
    <property type="component" value="Unassembled WGS sequence"/>
</dbReference>
<evidence type="ECO:0000313" key="1">
    <source>
        <dbReference type="EMBL" id="MEN3747808.1"/>
    </source>
</evidence>
<organism evidence="1 2">
    <name type="scientific">Sphingomonas rustica</name>
    <dbReference type="NCBI Taxonomy" id="3103142"/>
    <lineage>
        <taxon>Bacteria</taxon>
        <taxon>Pseudomonadati</taxon>
        <taxon>Pseudomonadota</taxon>
        <taxon>Alphaproteobacteria</taxon>
        <taxon>Sphingomonadales</taxon>
        <taxon>Sphingomonadaceae</taxon>
        <taxon>Sphingomonas</taxon>
    </lineage>
</organism>
<accession>A0ABV0B9Z9</accession>
<proteinExistence type="predicted"/>
<dbReference type="RefSeq" id="WP_346246817.1">
    <property type="nucleotide sequence ID" value="NZ_JBDIZK010000006.1"/>
</dbReference>
<name>A0ABV0B9Z9_9SPHN</name>
<evidence type="ECO:0000313" key="2">
    <source>
        <dbReference type="Proteomes" id="UP001427805"/>
    </source>
</evidence>
<sequence length="119" mass="13169">MLQWQVPAMISARVVMAAAIRTLYASLMTSTLFTIVCDYAGGTYISQVRASDQENAITAWAALLRREQPIEGVSDQIARDADERERNIVPLEGLSGVWCWTTLAEDELVLVNVIRSAQP</sequence>
<comment type="caution">
    <text evidence="1">The sequence shown here is derived from an EMBL/GenBank/DDBJ whole genome shotgun (WGS) entry which is preliminary data.</text>
</comment>
<reference evidence="1 2" key="1">
    <citation type="submission" date="2024-05" db="EMBL/GenBank/DDBJ databases">
        <title>Sphingomonas sp. HF-S3 16S ribosomal RNA gene Genome sequencing and assembly.</title>
        <authorList>
            <person name="Lee H."/>
        </authorList>
    </citation>
    <scope>NUCLEOTIDE SEQUENCE [LARGE SCALE GENOMIC DNA]</scope>
    <source>
        <strain evidence="1 2">HF-S3</strain>
    </source>
</reference>
<dbReference type="EMBL" id="JBDIZK010000006">
    <property type="protein sequence ID" value="MEN3747808.1"/>
    <property type="molecule type" value="Genomic_DNA"/>
</dbReference>